<accession>A0ABS5VBT0</accession>
<dbReference type="Proteomes" id="UP001519641">
    <property type="component" value="Unassembled WGS sequence"/>
</dbReference>
<dbReference type="PROSITE" id="PS51257">
    <property type="entry name" value="PROKAR_LIPOPROTEIN"/>
    <property type="match status" value="1"/>
</dbReference>
<proteinExistence type="predicted"/>
<protein>
    <recommendedName>
        <fullName evidence="5">Secreted protein</fullName>
    </recommendedName>
</protein>
<reference evidence="3 4" key="1">
    <citation type="submission" date="2021-05" db="EMBL/GenBank/DDBJ databases">
        <title>Whole genome sequence of Curtobacterium flaccumfaciens pv. flaccumfaciens strain CFBP 8819.</title>
        <authorList>
            <person name="Osdaghi E."/>
            <person name="Taghouti G."/>
            <person name="Portier P."/>
            <person name="Fazliarab A."/>
            <person name="Taghavi S.M."/>
            <person name="Briand M."/>
            <person name="Le-Saux M."/>
            <person name="Jacques M.-A."/>
        </authorList>
    </citation>
    <scope>NUCLEOTIDE SEQUENCE [LARGE SCALE GENOMIC DNA]</scope>
    <source>
        <strain evidence="3 4">CFBP 8819</strain>
    </source>
</reference>
<evidence type="ECO:0000313" key="3">
    <source>
        <dbReference type="EMBL" id="MBT1586930.1"/>
    </source>
</evidence>
<evidence type="ECO:0000256" key="2">
    <source>
        <dbReference type="SAM" id="SignalP"/>
    </source>
</evidence>
<evidence type="ECO:0000313" key="4">
    <source>
        <dbReference type="Proteomes" id="UP001519641"/>
    </source>
</evidence>
<name>A0ABS5VBT0_9MICO</name>
<gene>
    <name evidence="3" type="ORF">KK097_03780</name>
</gene>
<keyword evidence="4" id="KW-1185">Reference proteome</keyword>
<organism evidence="3 4">
    <name type="scientific">Curtobacterium aurantiacum</name>
    <dbReference type="NCBI Taxonomy" id="3236919"/>
    <lineage>
        <taxon>Bacteria</taxon>
        <taxon>Bacillati</taxon>
        <taxon>Actinomycetota</taxon>
        <taxon>Actinomycetes</taxon>
        <taxon>Micrococcales</taxon>
        <taxon>Microbacteriaceae</taxon>
        <taxon>Curtobacterium</taxon>
    </lineage>
</organism>
<evidence type="ECO:0000256" key="1">
    <source>
        <dbReference type="SAM" id="MobiDB-lite"/>
    </source>
</evidence>
<feature type="chain" id="PRO_5046229156" description="Secreted protein" evidence="2">
    <location>
        <begin position="27"/>
        <end position="143"/>
    </location>
</feature>
<feature type="signal peptide" evidence="2">
    <location>
        <begin position="1"/>
        <end position="26"/>
    </location>
</feature>
<dbReference type="RefSeq" id="WP_214543754.1">
    <property type="nucleotide sequence ID" value="NZ_JAHEWS010000004.1"/>
</dbReference>
<dbReference type="EMBL" id="JAHEWS010000004">
    <property type="protein sequence ID" value="MBT1586930.1"/>
    <property type="molecule type" value="Genomic_DNA"/>
</dbReference>
<sequence>MNLRALAVSGLLLAASLSITSCTHQGQDDGYLTLTAGEATLSACPTAAPVEVEALRTEELPTCDPIGQTLVFPDGEQIQLPEQPGGGGASTSGSGDHYAYQSVGNWGLAAARADADCSNVQEWGNPEALRRVHEAFGSGWACP</sequence>
<keyword evidence="2" id="KW-0732">Signal</keyword>
<evidence type="ECO:0008006" key="5">
    <source>
        <dbReference type="Google" id="ProtNLM"/>
    </source>
</evidence>
<feature type="region of interest" description="Disordered" evidence="1">
    <location>
        <begin position="75"/>
        <end position="96"/>
    </location>
</feature>
<comment type="caution">
    <text evidence="3">The sequence shown here is derived from an EMBL/GenBank/DDBJ whole genome shotgun (WGS) entry which is preliminary data.</text>
</comment>